<dbReference type="SUPFAM" id="SSF55136">
    <property type="entry name" value="Probable bacterial effector-binding domain"/>
    <property type="match status" value="1"/>
</dbReference>
<dbReference type="RefSeq" id="WP_167297857.1">
    <property type="nucleotide sequence ID" value="NZ_CP170557.1"/>
</dbReference>
<dbReference type="InterPro" id="IPR011256">
    <property type="entry name" value="Reg_factor_effector_dom_sf"/>
</dbReference>
<organism evidence="1 2">
    <name type="scientific">Sphingomonas leidyi</name>
    <dbReference type="NCBI Taxonomy" id="68569"/>
    <lineage>
        <taxon>Bacteria</taxon>
        <taxon>Pseudomonadati</taxon>
        <taxon>Pseudomonadota</taxon>
        <taxon>Alphaproteobacteria</taxon>
        <taxon>Sphingomonadales</taxon>
        <taxon>Sphingomonadaceae</taxon>
        <taxon>Sphingomonas</taxon>
    </lineage>
</organism>
<dbReference type="PANTHER" id="PTHR11220">
    <property type="entry name" value="HEME-BINDING PROTEIN-RELATED"/>
    <property type="match status" value="1"/>
</dbReference>
<evidence type="ECO:0000313" key="2">
    <source>
        <dbReference type="Proteomes" id="UP000564677"/>
    </source>
</evidence>
<evidence type="ECO:0000313" key="1">
    <source>
        <dbReference type="EMBL" id="NIJ63285.1"/>
    </source>
</evidence>
<protein>
    <recommendedName>
        <fullName evidence="3">SOUL heme-binding protein</fullName>
    </recommendedName>
</protein>
<proteinExistence type="predicted"/>
<dbReference type="PANTHER" id="PTHR11220:SF58">
    <property type="entry name" value="SOUL HEME-BINDING FAMILY PROTEIN"/>
    <property type="match status" value="1"/>
</dbReference>
<name>A0A7X5ZTS4_9SPHN</name>
<gene>
    <name evidence="1" type="ORF">FHR20_000216</name>
</gene>
<dbReference type="InterPro" id="IPR006917">
    <property type="entry name" value="SOUL_heme-bd"/>
</dbReference>
<dbReference type="Gene3D" id="3.20.80.10">
    <property type="entry name" value="Regulatory factor, effector binding domain"/>
    <property type="match status" value="1"/>
</dbReference>
<evidence type="ECO:0008006" key="3">
    <source>
        <dbReference type="Google" id="ProtNLM"/>
    </source>
</evidence>
<dbReference type="EMBL" id="JAASQV010000001">
    <property type="protein sequence ID" value="NIJ63285.1"/>
    <property type="molecule type" value="Genomic_DNA"/>
</dbReference>
<keyword evidence="2" id="KW-1185">Reference proteome</keyword>
<accession>A0A7X5ZTS4</accession>
<comment type="caution">
    <text evidence="1">The sequence shown here is derived from an EMBL/GenBank/DDBJ whole genome shotgun (WGS) entry which is preliminary data.</text>
</comment>
<dbReference type="Proteomes" id="UP000564677">
    <property type="component" value="Unassembled WGS sequence"/>
</dbReference>
<dbReference type="Pfam" id="PF04832">
    <property type="entry name" value="SOUL"/>
    <property type="match status" value="1"/>
</dbReference>
<dbReference type="AlphaFoldDB" id="A0A7X5ZTS4"/>
<sequence>MQLNAKMVGAGVAAAVAAGVGYALLFRPEDEAAFSTVTREGAFSVRDYPRLIVAEAVVPGLRQAALSVGFTRLADYVFGRGRAGGRLPMTVPVLSDGDEDGRGWRTRFVMPADASLETLPDPSAGVRLRALPARRIAALRFTGVDSDGQLDAHEAELRAWIGDMGFRPAGPVEHAFYNSPFTPARLKRIEVLIPLVA</sequence>
<reference evidence="1 2" key="1">
    <citation type="submission" date="2020-03" db="EMBL/GenBank/DDBJ databases">
        <title>Genomic Encyclopedia of Type Strains, Phase IV (KMG-IV): sequencing the most valuable type-strain genomes for metagenomic binning, comparative biology and taxonomic classification.</title>
        <authorList>
            <person name="Goeker M."/>
        </authorList>
    </citation>
    <scope>NUCLEOTIDE SEQUENCE [LARGE SCALE GENOMIC DNA]</scope>
    <source>
        <strain evidence="1 2">DSM 4733</strain>
    </source>
</reference>